<dbReference type="Gene3D" id="3.40.50.2300">
    <property type="match status" value="2"/>
</dbReference>
<evidence type="ECO:0000256" key="2">
    <source>
        <dbReference type="ARBA" id="ARBA00022729"/>
    </source>
</evidence>
<dbReference type="InterPro" id="IPR028082">
    <property type="entry name" value="Peripla_BP_I"/>
</dbReference>
<dbReference type="AlphaFoldDB" id="D2R6Y6"/>
<gene>
    <name evidence="4" type="ordered locus">Psta_4547</name>
</gene>
<dbReference type="PANTHER" id="PTHR47151:SF2">
    <property type="entry name" value="AMINO ACID BINDING PROTEIN"/>
    <property type="match status" value="1"/>
</dbReference>
<keyword evidence="4" id="KW-0675">Receptor</keyword>
<dbReference type="PANTHER" id="PTHR47151">
    <property type="entry name" value="LEU/ILE/VAL-BINDING ABC TRANSPORTER SUBUNIT"/>
    <property type="match status" value="1"/>
</dbReference>
<keyword evidence="2" id="KW-0732">Signal</keyword>
<accession>D2R6Y6</accession>
<sequence length="429" mass="46288" precursor="true">MSRMLHLNGFWPTATKWVMLSLALFTATLVGCNGKGDSAATSGGNPKVIKIVSSFPRTGSAKAQTDTIVNGIKLALLEVDYKIGEYTIEYIDKDDATASAGQWTSEAETANADFALKDPDVMVYIGTYNSGAAKISMPMLNRGNMLMISPANTWPGLTKPGLGDPGEPEIYRPSGKPTYVRVVPADDLQGTLAADWAKSMGMKTVYILDDKEVYGRGIATLFHERCDEIGIQVLGHDSIDVKSQEFKSKMSSIKALEPDLVYFGGTTQSQAGQIAKDLVAAGLSAKLMVPDGCMEAAFIQSAGAENLNDRCYITFGGLPPKELTGKGKEFVDRYIEQFKTEPEAYAVYGYESARVAIEAIKRAGKKDRAAIVDAAFELKDMEGSLGLWSIDENGDTTLAVLSGNTVKDGKFEFVRILDETLAKAAENDQ</sequence>
<dbReference type="SUPFAM" id="SSF53822">
    <property type="entry name" value="Periplasmic binding protein-like I"/>
    <property type="match status" value="1"/>
</dbReference>
<proteinExistence type="inferred from homology"/>
<evidence type="ECO:0000259" key="3">
    <source>
        <dbReference type="Pfam" id="PF13458"/>
    </source>
</evidence>
<evidence type="ECO:0000313" key="4">
    <source>
        <dbReference type="EMBL" id="ADB19189.1"/>
    </source>
</evidence>
<dbReference type="HOGENOM" id="CLU_027128_6_0_0"/>
<name>D2R6Y6_PIRSD</name>
<dbReference type="eggNOG" id="COG0683">
    <property type="taxonomic scope" value="Bacteria"/>
</dbReference>
<dbReference type="Pfam" id="PF13458">
    <property type="entry name" value="Peripla_BP_6"/>
    <property type="match status" value="1"/>
</dbReference>
<dbReference type="STRING" id="530564.Psta_4547"/>
<evidence type="ECO:0000313" key="5">
    <source>
        <dbReference type="Proteomes" id="UP000001887"/>
    </source>
</evidence>
<protein>
    <submittedName>
        <fullName evidence="4">Extracellular ligand-binding receptor</fullName>
    </submittedName>
</protein>
<evidence type="ECO:0000256" key="1">
    <source>
        <dbReference type="ARBA" id="ARBA00010062"/>
    </source>
</evidence>
<dbReference type="CDD" id="cd06342">
    <property type="entry name" value="PBP1_ABC_LIVBP-like"/>
    <property type="match status" value="1"/>
</dbReference>
<feature type="domain" description="Leucine-binding protein" evidence="3">
    <location>
        <begin position="49"/>
        <end position="392"/>
    </location>
</feature>
<dbReference type="PROSITE" id="PS51257">
    <property type="entry name" value="PROKAR_LIPOPROTEIN"/>
    <property type="match status" value="1"/>
</dbReference>
<organism evidence="4 5">
    <name type="scientific">Pirellula staleyi (strain ATCC 27377 / DSM 6068 / ICPB 4128)</name>
    <name type="common">Pirella staleyi</name>
    <dbReference type="NCBI Taxonomy" id="530564"/>
    <lineage>
        <taxon>Bacteria</taxon>
        <taxon>Pseudomonadati</taxon>
        <taxon>Planctomycetota</taxon>
        <taxon>Planctomycetia</taxon>
        <taxon>Pirellulales</taxon>
        <taxon>Pirellulaceae</taxon>
        <taxon>Pirellula</taxon>
    </lineage>
</organism>
<keyword evidence="5" id="KW-1185">Reference proteome</keyword>
<dbReference type="Proteomes" id="UP000001887">
    <property type="component" value="Chromosome"/>
</dbReference>
<comment type="similarity">
    <text evidence="1">Belongs to the leucine-binding protein family.</text>
</comment>
<dbReference type="EMBL" id="CP001848">
    <property type="protein sequence ID" value="ADB19189.1"/>
    <property type="molecule type" value="Genomic_DNA"/>
</dbReference>
<reference evidence="4 5" key="1">
    <citation type="journal article" date="2009" name="Stand. Genomic Sci.">
        <title>Complete genome sequence of Pirellula staleyi type strain (ATCC 27377).</title>
        <authorList>
            <person name="Clum A."/>
            <person name="Tindall B.J."/>
            <person name="Sikorski J."/>
            <person name="Ivanova N."/>
            <person name="Mavrommatis K."/>
            <person name="Lucas S."/>
            <person name="Glavina del Rio T."/>
            <person name="Nolan M."/>
            <person name="Chen F."/>
            <person name="Tice H."/>
            <person name="Pitluck S."/>
            <person name="Cheng J.F."/>
            <person name="Chertkov O."/>
            <person name="Brettin T."/>
            <person name="Han C."/>
            <person name="Detter J.C."/>
            <person name="Kuske C."/>
            <person name="Bruce D."/>
            <person name="Goodwin L."/>
            <person name="Ovchinikova G."/>
            <person name="Pati A."/>
            <person name="Mikhailova N."/>
            <person name="Chen A."/>
            <person name="Palaniappan K."/>
            <person name="Land M."/>
            <person name="Hauser L."/>
            <person name="Chang Y.J."/>
            <person name="Jeffries C.D."/>
            <person name="Chain P."/>
            <person name="Rohde M."/>
            <person name="Goker M."/>
            <person name="Bristow J."/>
            <person name="Eisen J.A."/>
            <person name="Markowitz V."/>
            <person name="Hugenholtz P."/>
            <person name="Kyrpides N.C."/>
            <person name="Klenk H.P."/>
            <person name="Lapidus A."/>
        </authorList>
    </citation>
    <scope>NUCLEOTIDE SEQUENCE [LARGE SCALE GENOMIC DNA]</scope>
    <source>
        <strain evidence="5">ATCC 27377 / DSM 6068 / ICPB 4128</strain>
    </source>
</reference>
<dbReference type="KEGG" id="psl:Psta_4547"/>
<dbReference type="InterPro" id="IPR028081">
    <property type="entry name" value="Leu-bd"/>
</dbReference>